<accession>A0ABS0C865</accession>
<sequence>MSVPHKAALGLVAVSAATCAVVGGPAGEARAAGTTYGALALSSSTGAVASAVDYASATAADAAARAQCGVTDCRTVVQFWNACGSVVRGADGKHGWAWGPTRAEAERRAIEVLGPSAPPFPSLGSAIPRPAAVRLTACTSGAG</sequence>
<keyword evidence="1" id="KW-0732">Signal</keyword>
<evidence type="ECO:0000313" key="4">
    <source>
        <dbReference type="Proteomes" id="UP000807309"/>
    </source>
</evidence>
<reference evidence="3 4" key="1">
    <citation type="submission" date="2020-10" db="EMBL/GenBank/DDBJ databases">
        <title>Identification of Nocardia species via Next-generation sequencing and recognition of intraspecies genetic diversity.</title>
        <authorList>
            <person name="Li P."/>
            <person name="Li P."/>
            <person name="Lu B."/>
        </authorList>
    </citation>
    <scope>NUCLEOTIDE SEQUENCE [LARGE SCALE GENOMIC DNA]</scope>
    <source>
        <strain evidence="3 4">N-11</strain>
    </source>
</reference>
<evidence type="ECO:0000256" key="1">
    <source>
        <dbReference type="SAM" id="SignalP"/>
    </source>
</evidence>
<dbReference type="InterPro" id="IPR025240">
    <property type="entry name" value="DUF4189"/>
</dbReference>
<evidence type="ECO:0000259" key="2">
    <source>
        <dbReference type="Pfam" id="PF13827"/>
    </source>
</evidence>
<gene>
    <name evidence="3" type="ORF">IU470_15765</name>
</gene>
<protein>
    <submittedName>
        <fullName evidence="3">DUF4189 domain-containing protein</fullName>
    </submittedName>
</protein>
<keyword evidence="4" id="KW-1185">Reference proteome</keyword>
<dbReference type="EMBL" id="JADLRE010000011">
    <property type="protein sequence ID" value="MBF6226554.1"/>
    <property type="molecule type" value="Genomic_DNA"/>
</dbReference>
<feature type="domain" description="DUF4189" evidence="2">
    <location>
        <begin position="36"/>
        <end position="111"/>
    </location>
</feature>
<organism evidence="3 4">
    <name type="scientific">Nocardia abscessus</name>
    <dbReference type="NCBI Taxonomy" id="120957"/>
    <lineage>
        <taxon>Bacteria</taxon>
        <taxon>Bacillati</taxon>
        <taxon>Actinomycetota</taxon>
        <taxon>Actinomycetes</taxon>
        <taxon>Mycobacteriales</taxon>
        <taxon>Nocardiaceae</taxon>
        <taxon>Nocardia</taxon>
    </lineage>
</organism>
<feature type="chain" id="PRO_5045086799" evidence="1">
    <location>
        <begin position="21"/>
        <end position="143"/>
    </location>
</feature>
<comment type="caution">
    <text evidence="3">The sequence shown here is derived from an EMBL/GenBank/DDBJ whole genome shotgun (WGS) entry which is preliminary data.</text>
</comment>
<dbReference type="Proteomes" id="UP000807309">
    <property type="component" value="Unassembled WGS sequence"/>
</dbReference>
<dbReference type="RefSeq" id="WP_195033670.1">
    <property type="nucleotide sequence ID" value="NZ_JADLRE010000011.1"/>
</dbReference>
<evidence type="ECO:0000313" key="3">
    <source>
        <dbReference type="EMBL" id="MBF6226554.1"/>
    </source>
</evidence>
<feature type="signal peptide" evidence="1">
    <location>
        <begin position="1"/>
        <end position="20"/>
    </location>
</feature>
<proteinExistence type="predicted"/>
<dbReference type="Pfam" id="PF13827">
    <property type="entry name" value="DUF4189"/>
    <property type="match status" value="1"/>
</dbReference>
<name>A0ABS0C865_9NOCA</name>